<gene>
    <name evidence="2" type="ORF">SEMRO_2295_G322350.1</name>
</gene>
<dbReference type="InterPro" id="IPR011990">
    <property type="entry name" value="TPR-like_helical_dom_sf"/>
</dbReference>
<dbReference type="Proteomes" id="UP001153069">
    <property type="component" value="Unassembled WGS sequence"/>
</dbReference>
<evidence type="ECO:0000313" key="2">
    <source>
        <dbReference type="EMBL" id="CAB9528699.1"/>
    </source>
</evidence>
<organism evidence="2 3">
    <name type="scientific">Seminavis robusta</name>
    <dbReference type="NCBI Taxonomy" id="568900"/>
    <lineage>
        <taxon>Eukaryota</taxon>
        <taxon>Sar</taxon>
        <taxon>Stramenopiles</taxon>
        <taxon>Ochrophyta</taxon>
        <taxon>Bacillariophyta</taxon>
        <taxon>Bacillariophyceae</taxon>
        <taxon>Bacillariophycidae</taxon>
        <taxon>Naviculales</taxon>
        <taxon>Naviculaceae</taxon>
        <taxon>Seminavis</taxon>
    </lineage>
</organism>
<evidence type="ECO:0000313" key="3">
    <source>
        <dbReference type="Proteomes" id="UP001153069"/>
    </source>
</evidence>
<sequence>MPLRRSRSSPSLLQELSGLKELSFRRIKTSTPISPAFQSTELTAEDLENFVCQVLSQHVDDADTPNFRNLQYHVKQLAKHADQREGKLCHKCRGCPFCSATFLGEIVLSLKTVIESTPSLSAKMTAQVHSMIGLLRQQYGDLKAAIRSFLRVLWILSSLTLDPLAVQVEENEESVEERETLVWKMGITRHRLGMAYGKSGDFVDAITLLQTAVKDYETYEANNGTPSLTRPQKGIVEQAKADLDSFTEARLLEQALKEQKLATIRRRRAYIRRSSTSLLGNNNNNTAATTVTRNPVMRRSSAA</sequence>
<name>A0A9N8EZB3_9STRA</name>
<dbReference type="AlphaFoldDB" id="A0A9N8EZB3"/>
<dbReference type="Gene3D" id="1.25.40.10">
    <property type="entry name" value="Tetratricopeptide repeat domain"/>
    <property type="match status" value="1"/>
</dbReference>
<reference evidence="2" key="1">
    <citation type="submission" date="2020-06" db="EMBL/GenBank/DDBJ databases">
        <authorList>
            <consortium name="Plant Systems Biology data submission"/>
        </authorList>
    </citation>
    <scope>NUCLEOTIDE SEQUENCE</scope>
    <source>
        <strain evidence="2">D6</strain>
    </source>
</reference>
<proteinExistence type="predicted"/>
<feature type="compositionally biased region" description="Low complexity" evidence="1">
    <location>
        <begin position="277"/>
        <end position="294"/>
    </location>
</feature>
<protein>
    <submittedName>
        <fullName evidence="2">Uncharacterized protein</fullName>
    </submittedName>
</protein>
<feature type="region of interest" description="Disordered" evidence="1">
    <location>
        <begin position="277"/>
        <end position="303"/>
    </location>
</feature>
<accession>A0A9N8EZB3</accession>
<keyword evidence="3" id="KW-1185">Reference proteome</keyword>
<evidence type="ECO:0000256" key="1">
    <source>
        <dbReference type="SAM" id="MobiDB-lite"/>
    </source>
</evidence>
<dbReference type="EMBL" id="CAICTM010002293">
    <property type="protein sequence ID" value="CAB9528699.1"/>
    <property type="molecule type" value="Genomic_DNA"/>
</dbReference>
<dbReference type="SUPFAM" id="SSF48452">
    <property type="entry name" value="TPR-like"/>
    <property type="match status" value="1"/>
</dbReference>
<comment type="caution">
    <text evidence="2">The sequence shown here is derived from an EMBL/GenBank/DDBJ whole genome shotgun (WGS) entry which is preliminary data.</text>
</comment>